<dbReference type="Proteomes" id="UP000031668">
    <property type="component" value="Unassembled WGS sequence"/>
</dbReference>
<evidence type="ECO:0000313" key="3">
    <source>
        <dbReference type="Proteomes" id="UP000031668"/>
    </source>
</evidence>
<evidence type="ECO:0000313" key="2">
    <source>
        <dbReference type="EMBL" id="KII64163.1"/>
    </source>
</evidence>
<protein>
    <submittedName>
        <fullName evidence="2">Uncharacterized protein</fullName>
    </submittedName>
</protein>
<dbReference type="AlphaFoldDB" id="A0A0C2J512"/>
<gene>
    <name evidence="2" type="ORF">RF11_03218</name>
</gene>
<comment type="caution">
    <text evidence="2">The sequence shown here is derived from an EMBL/GenBank/DDBJ whole genome shotgun (WGS) entry which is preliminary data.</text>
</comment>
<reference evidence="2 3" key="1">
    <citation type="journal article" date="2014" name="Genome Biol. Evol.">
        <title>The genome of the myxosporean Thelohanellus kitauei shows adaptations to nutrient acquisition within its fish host.</title>
        <authorList>
            <person name="Yang Y."/>
            <person name="Xiong J."/>
            <person name="Zhou Z."/>
            <person name="Huo F."/>
            <person name="Miao W."/>
            <person name="Ran C."/>
            <person name="Liu Y."/>
            <person name="Zhang J."/>
            <person name="Feng J."/>
            <person name="Wang M."/>
            <person name="Wang M."/>
            <person name="Wang L."/>
            <person name="Yao B."/>
        </authorList>
    </citation>
    <scope>NUCLEOTIDE SEQUENCE [LARGE SCALE GENOMIC DNA]</scope>
    <source>
        <strain evidence="2">Wuqing</strain>
    </source>
</reference>
<proteinExistence type="predicted"/>
<sequence length="99" mass="11211">MRKTGKENHFSSNHIPRKTNITLVPTTIPNEQTSRNTPSLITVIQRIENMEQTNDHNDNKVDALLLGFSPNRMTSFTFVFSVEGGGALHVYQWDIQLGI</sequence>
<feature type="compositionally biased region" description="Polar residues" evidence="1">
    <location>
        <begin position="10"/>
        <end position="37"/>
    </location>
</feature>
<evidence type="ECO:0000256" key="1">
    <source>
        <dbReference type="SAM" id="MobiDB-lite"/>
    </source>
</evidence>
<feature type="region of interest" description="Disordered" evidence="1">
    <location>
        <begin position="1"/>
        <end position="37"/>
    </location>
</feature>
<accession>A0A0C2J512</accession>
<keyword evidence="3" id="KW-1185">Reference proteome</keyword>
<organism evidence="2 3">
    <name type="scientific">Thelohanellus kitauei</name>
    <name type="common">Myxosporean</name>
    <dbReference type="NCBI Taxonomy" id="669202"/>
    <lineage>
        <taxon>Eukaryota</taxon>
        <taxon>Metazoa</taxon>
        <taxon>Cnidaria</taxon>
        <taxon>Myxozoa</taxon>
        <taxon>Myxosporea</taxon>
        <taxon>Bivalvulida</taxon>
        <taxon>Platysporina</taxon>
        <taxon>Myxobolidae</taxon>
        <taxon>Thelohanellus</taxon>
    </lineage>
</organism>
<name>A0A0C2J512_THEKT</name>
<dbReference type="EMBL" id="JWZT01004411">
    <property type="protein sequence ID" value="KII64163.1"/>
    <property type="molecule type" value="Genomic_DNA"/>
</dbReference>